<dbReference type="OrthoDB" id="343562at2759"/>
<dbReference type="Proteomes" id="UP000001460">
    <property type="component" value="Unassembled WGS sequence"/>
</dbReference>
<evidence type="ECO:0000313" key="2">
    <source>
        <dbReference type="Proteomes" id="UP000001460"/>
    </source>
</evidence>
<sequence>MSANELPHNELVWWRMTRKQRYLPGRVVDLKLEDQTVGLEKEHEKILNKLLKPGMIVVNSFDDMKYAVCNTNNVKLYPAIPEEEQSLLERECIKSSKANYRALLRVKKLLEIRQLEQVKNINDDIHISPLEVSLIKYFKYRDCMKGISESIYFFETNTAIEILGTVISRKSLKTVIGQSPQAYSYLERYLKSENCNNNKISLENTDNEDFSNMTLEAREWQNTLNEIVVNRKAISELLSCIPIEILGCTNINTVPTSNINNPIEWESLVCKAFEEKGKRTQDSIFIIEYIKVSLLYIQVLARTVAMRVLNVSYNQKSGTEKKEPYVIVLSLSYLYSNFYDISSTIPTSFIKLRNAEVGPGDGEHWTKYLYKNHGDSKELPASNSNENSLDMLSFCLKTTSPDTSSTRLFYRVGIDKISSQLVLSSELKHAYQIYHNKYRRSDLDERLKALHTIRSSCPTMLKLLNEWLIHRKSGDVPFDHINSIERIHKIRDILGSVYK</sequence>
<accession>B6AHW9</accession>
<dbReference type="VEuPathDB" id="CryptoDB:CMU_028840"/>
<dbReference type="RefSeq" id="XP_002142159.1">
    <property type="nucleotide sequence ID" value="XM_002142123.1"/>
</dbReference>
<name>B6AHW9_CRYMR</name>
<reference evidence="1" key="1">
    <citation type="submission" date="2008-06" db="EMBL/GenBank/DDBJ databases">
        <authorList>
            <person name="Lorenzi H."/>
            <person name="Inman J."/>
            <person name="Miller J."/>
            <person name="Schobel S."/>
            <person name="Amedeo P."/>
            <person name="Caler E.V."/>
            <person name="da Silva J."/>
        </authorList>
    </citation>
    <scope>NUCLEOTIDE SEQUENCE [LARGE SCALE GENOMIC DNA]</scope>
    <source>
        <strain evidence="1">RN66</strain>
    </source>
</reference>
<dbReference type="OMA" id="CTNINTV"/>
<dbReference type="EMBL" id="DS989735">
    <property type="protein sequence ID" value="EEA07810.1"/>
    <property type="molecule type" value="Genomic_DNA"/>
</dbReference>
<dbReference type="AlphaFoldDB" id="B6AHW9"/>
<dbReference type="GeneID" id="6997337"/>
<evidence type="ECO:0000313" key="1">
    <source>
        <dbReference type="EMBL" id="EEA07810.1"/>
    </source>
</evidence>
<gene>
    <name evidence="1" type="ORF">CMU_028840</name>
</gene>
<organism evidence="1 2">
    <name type="scientific">Cryptosporidium muris (strain RN66)</name>
    <dbReference type="NCBI Taxonomy" id="441375"/>
    <lineage>
        <taxon>Eukaryota</taxon>
        <taxon>Sar</taxon>
        <taxon>Alveolata</taxon>
        <taxon>Apicomplexa</taxon>
        <taxon>Conoidasida</taxon>
        <taxon>Coccidia</taxon>
        <taxon>Eucoccidiorida</taxon>
        <taxon>Eimeriorina</taxon>
        <taxon>Cryptosporidiidae</taxon>
        <taxon>Cryptosporidium</taxon>
    </lineage>
</organism>
<keyword evidence="2" id="KW-1185">Reference proteome</keyword>
<proteinExistence type="predicted"/>
<protein>
    <submittedName>
        <fullName evidence="1">Uncharacterized protein</fullName>
    </submittedName>
</protein>